<reference evidence="3" key="2">
    <citation type="journal article" date="2018" name="DNA Res.">
        <title>Comparative genome and transcriptome analyses reveal adaptations to opportunistic infections in woody plant degrading pathogens of Botryosphaeriaceae.</title>
        <authorList>
            <person name="Yan J.Y."/>
            <person name="Zhao W.S."/>
            <person name="Chen Z."/>
            <person name="Xing Q.K."/>
            <person name="Zhang W."/>
            <person name="Chethana K.W.T."/>
            <person name="Xue M.F."/>
            <person name="Xu J.P."/>
            <person name="Phillips A.J.L."/>
            <person name="Wang Y."/>
            <person name="Liu J.H."/>
            <person name="Liu M."/>
            <person name="Zhou Y."/>
            <person name="Jayawardena R.S."/>
            <person name="Manawasinghe I.S."/>
            <person name="Huang J.B."/>
            <person name="Qiao G.H."/>
            <person name="Fu C.Y."/>
            <person name="Guo F.F."/>
            <person name="Dissanayake A.J."/>
            <person name="Peng Y.L."/>
            <person name="Hyde K.D."/>
            <person name="Li X.H."/>
        </authorList>
    </citation>
    <scope>NUCLEOTIDE SEQUENCE</scope>
    <source>
        <strain evidence="3">CSS-01s</strain>
    </source>
</reference>
<gene>
    <name evidence="3" type="ORF">BFW01_g1294</name>
</gene>
<feature type="region of interest" description="Disordered" evidence="1">
    <location>
        <begin position="1"/>
        <end position="32"/>
    </location>
</feature>
<evidence type="ECO:0000259" key="2">
    <source>
        <dbReference type="Pfam" id="PF24864"/>
    </source>
</evidence>
<sequence>MTYTHESGRLAKRTRSSMDNTTSPHESGLPMKRARLSHEASDVSMTLSGGMKSMTVSPQQTYQQDSNKAFPFWELPSEIRNHIYDLLVVEDSELHFKQGTQCWTYATKPAPKQATIEAFPTTPTTVVKHHLEKQKPEILDTSVLYVNSRMYNEAASTLWAQNVFCFQTATLLPDFLVRLSPTARAWIRNIEIVDWFRPGLWGEATISVAFRALSTCPNLKRVELVRTLAFDLSKPPAEHARWLLSLPGCRMWLQQIGEMRNDPKAGAEILSFGNNLSRFHTNHGLMAEFVDKNIETTIWDSRYRKESAREFKKVLGDLLVSSNLGAS</sequence>
<dbReference type="Proteomes" id="UP000627934">
    <property type="component" value="Unassembled WGS sequence"/>
</dbReference>
<dbReference type="PANTHER" id="PTHR42085:SF2">
    <property type="entry name" value="F-BOX DOMAIN-CONTAINING PROTEIN"/>
    <property type="match status" value="1"/>
</dbReference>
<protein>
    <recommendedName>
        <fullName evidence="2">DUF7730 domain-containing protein</fullName>
    </recommendedName>
</protein>
<dbReference type="InterPro" id="IPR038883">
    <property type="entry name" value="AN11006-like"/>
</dbReference>
<proteinExistence type="predicted"/>
<reference evidence="3" key="1">
    <citation type="submission" date="2016-08" db="EMBL/GenBank/DDBJ databases">
        <authorList>
            <person name="Yan J."/>
        </authorList>
    </citation>
    <scope>NUCLEOTIDE SEQUENCE</scope>
    <source>
        <strain evidence="3">CSS-01s</strain>
    </source>
</reference>
<accession>A0A8H7IS14</accession>
<dbReference type="Pfam" id="PF24864">
    <property type="entry name" value="DUF7730"/>
    <property type="match status" value="1"/>
</dbReference>
<evidence type="ECO:0000256" key="1">
    <source>
        <dbReference type="SAM" id="MobiDB-lite"/>
    </source>
</evidence>
<feature type="domain" description="DUF7730" evidence="2">
    <location>
        <begin position="72"/>
        <end position="197"/>
    </location>
</feature>
<dbReference type="InterPro" id="IPR056632">
    <property type="entry name" value="DUF7730"/>
</dbReference>
<name>A0A8H7IS14_9PEZI</name>
<dbReference type="PANTHER" id="PTHR42085">
    <property type="entry name" value="F-BOX DOMAIN-CONTAINING PROTEIN"/>
    <property type="match status" value="1"/>
</dbReference>
<comment type="caution">
    <text evidence="3">The sequence shown here is derived from an EMBL/GenBank/DDBJ whole genome shotgun (WGS) entry which is preliminary data.</text>
</comment>
<organism evidence="3 4">
    <name type="scientific">Lasiodiplodia theobromae</name>
    <dbReference type="NCBI Taxonomy" id="45133"/>
    <lineage>
        <taxon>Eukaryota</taxon>
        <taxon>Fungi</taxon>
        <taxon>Dikarya</taxon>
        <taxon>Ascomycota</taxon>
        <taxon>Pezizomycotina</taxon>
        <taxon>Dothideomycetes</taxon>
        <taxon>Dothideomycetes incertae sedis</taxon>
        <taxon>Botryosphaeriales</taxon>
        <taxon>Botryosphaeriaceae</taxon>
        <taxon>Lasiodiplodia</taxon>
    </lineage>
</organism>
<evidence type="ECO:0000313" key="4">
    <source>
        <dbReference type="Proteomes" id="UP000627934"/>
    </source>
</evidence>
<dbReference type="AlphaFoldDB" id="A0A8H7IS14"/>
<evidence type="ECO:0000313" key="3">
    <source>
        <dbReference type="EMBL" id="KAF9630732.1"/>
    </source>
</evidence>
<dbReference type="EMBL" id="MDYX01000041">
    <property type="protein sequence ID" value="KAF9630732.1"/>
    <property type="molecule type" value="Genomic_DNA"/>
</dbReference>